<protein>
    <submittedName>
        <fullName evidence="1">Class I transcription factor A, subunit 6</fullName>
    </submittedName>
</protein>
<dbReference type="GeneID" id="92382299"/>
<evidence type="ECO:0000313" key="2">
    <source>
        <dbReference type="Proteomes" id="UP000195570"/>
    </source>
</evidence>
<dbReference type="RefSeq" id="XP_067076567.1">
    <property type="nucleotide sequence ID" value="XM_067220466.1"/>
</dbReference>
<sequence length="190" mass="21712">MAVQPGKVLAEQFSRQGIQYEESTDVLWCSLCTKADSLEIISRATVEDVLEHCRLRQHLLLMEKETVKEHYCPVEINGRSFLLDHNCVYPSTMFGKGRMLLDDTLGCVMTEDVCGGVKLLPRHKYTVVEIVIPPAGTPIPKDPSYYVERPVRSRKCHEKFDSWIQVHNSSVEGESALMKRRRIAFSQLNM</sequence>
<comment type="caution">
    <text evidence="1">The sequence shown here is derived from an EMBL/GenBank/DDBJ whole genome shotgun (WGS) entry which is preliminary data.</text>
</comment>
<organism evidence="1 2">
    <name type="scientific">Trypanosoma equiperdum</name>
    <dbReference type="NCBI Taxonomy" id="5694"/>
    <lineage>
        <taxon>Eukaryota</taxon>
        <taxon>Discoba</taxon>
        <taxon>Euglenozoa</taxon>
        <taxon>Kinetoplastea</taxon>
        <taxon>Metakinetoplastina</taxon>
        <taxon>Trypanosomatida</taxon>
        <taxon>Trypanosomatidae</taxon>
        <taxon>Trypanosoma</taxon>
    </lineage>
</organism>
<gene>
    <name evidence="1" type="ORF">TEOVI_000836500</name>
</gene>
<accession>A0A1G4HZW3</accession>
<keyword evidence="2" id="KW-1185">Reference proteome</keyword>
<dbReference type="Proteomes" id="UP000195570">
    <property type="component" value="Unassembled WGS sequence"/>
</dbReference>
<evidence type="ECO:0000313" key="1">
    <source>
        <dbReference type="EMBL" id="SCU64872.1"/>
    </source>
</evidence>
<name>A0A1G4HZW3_TRYEQ</name>
<proteinExistence type="predicted"/>
<reference evidence="1" key="1">
    <citation type="submission" date="2016-09" db="EMBL/GenBank/DDBJ databases">
        <authorList>
            <person name="Hebert L."/>
            <person name="Moumen B."/>
        </authorList>
    </citation>
    <scope>NUCLEOTIDE SEQUENCE [LARGE SCALE GENOMIC DNA]</scope>
    <source>
        <strain evidence="1">OVI</strain>
    </source>
</reference>
<dbReference type="AlphaFoldDB" id="A0A1G4HZW3"/>
<dbReference type="VEuPathDB" id="TriTrypDB:TEOVI_000836500"/>
<dbReference type="EMBL" id="CZPT02000170">
    <property type="protein sequence ID" value="SCU64872.1"/>
    <property type="molecule type" value="Genomic_DNA"/>
</dbReference>